<dbReference type="KEGG" id="prei:PRSY57_0000400A"/>
<feature type="domain" description="Erythrocyte binding antigen 175 C-terminal" evidence="2">
    <location>
        <begin position="269"/>
        <end position="348"/>
    </location>
</feature>
<evidence type="ECO:0000313" key="3">
    <source>
        <dbReference type="EMBL" id="KYN93642.1"/>
    </source>
</evidence>
<feature type="region of interest" description="Disordered" evidence="1">
    <location>
        <begin position="236"/>
        <end position="267"/>
    </location>
</feature>
<name>A0A151L3V2_PLARE</name>
<feature type="non-terminal residue" evidence="3">
    <location>
        <position position="354"/>
    </location>
</feature>
<feature type="compositionally biased region" description="Polar residues" evidence="1">
    <location>
        <begin position="156"/>
        <end position="170"/>
    </location>
</feature>
<sequence>QLEGKSLEMENGTYHGSNDEEDVTGPSVEDITNDDNNSFHNIANQSDVLNREDAIASETQVESEPEDSNRVITTEVPSTTVTTTDEKLSEQVEEKEAEEIKEPVESRVIRETMENSANLDSPAHEEDVEKETLEPEKNELYNDTSRGNISEKDLNDIQSLRTETDSTVLDDSSENGERTEDSESEVGILRKHNFSTEQNEEKDFDPVESDLEKEEIKNLLNLEKEEDADVEIIDRTHDSMSDGDNGDSNNNNLSSEEKIEQYKNRDVSKEREEILNMSKTNICSNEHSLKYCQFMERNKDLLETCSLENRLHLCCAISDYCLKYFNPNSLEYFNCTQNEFDDPTYNCFRKQRFT</sequence>
<dbReference type="InterPro" id="IPR021620">
    <property type="entry name" value="EBA-175_C"/>
</dbReference>
<dbReference type="InterPro" id="IPR043057">
    <property type="entry name" value="EBA-175_C_sf"/>
</dbReference>
<feature type="non-terminal residue" evidence="3">
    <location>
        <position position="1"/>
    </location>
</feature>
<feature type="compositionally biased region" description="Low complexity" evidence="1">
    <location>
        <begin position="242"/>
        <end position="254"/>
    </location>
</feature>
<proteinExistence type="predicted"/>
<dbReference type="VEuPathDB" id="PlasmoDB:PRCDC_0100400"/>
<evidence type="ECO:0000313" key="4">
    <source>
        <dbReference type="Proteomes" id="UP000076359"/>
    </source>
</evidence>
<feature type="compositionally biased region" description="Low complexity" evidence="1">
    <location>
        <begin position="71"/>
        <end position="83"/>
    </location>
</feature>
<gene>
    <name evidence="3" type="ORF">PRSY57_0000400A</name>
</gene>
<accession>A0A151L3V2</accession>
<dbReference type="VEuPathDB" id="PlasmoDB:PRG01_0102900"/>
<feature type="compositionally biased region" description="Polar residues" evidence="1">
    <location>
        <begin position="34"/>
        <end position="48"/>
    </location>
</feature>
<reference evidence="3 4" key="1">
    <citation type="journal article" date="2016" name="Nat. Commun.">
        <title>Genomes of cryptic chimpanzee Plasmodium species reveal key evolutionary events leading to human malaria.</title>
        <authorList>
            <person name="Sundararaman S.A."/>
            <person name="Plenderleith L.J."/>
            <person name="Liu W."/>
            <person name="Loy D.E."/>
            <person name="Learn G.H."/>
            <person name="Li Y."/>
            <person name="Shaw K.S."/>
            <person name="Ayouba A."/>
            <person name="Peeters M."/>
            <person name="Speede S."/>
            <person name="Shaw G.M."/>
            <person name="Bushman F.D."/>
            <person name="Brisson D."/>
            <person name="Rayner J.C."/>
            <person name="Sharp P.M."/>
            <person name="Hahn B.H."/>
        </authorList>
    </citation>
    <scope>NUCLEOTIDE SEQUENCE [LARGE SCALE GENOMIC DNA]</scope>
    <source>
        <strain evidence="3 4">SY57</strain>
    </source>
</reference>
<evidence type="ECO:0000259" key="2">
    <source>
        <dbReference type="Pfam" id="PF11556"/>
    </source>
</evidence>
<feature type="region of interest" description="Disordered" evidence="1">
    <location>
        <begin position="1"/>
        <end position="210"/>
    </location>
</feature>
<dbReference type="Pfam" id="PF11556">
    <property type="entry name" value="EBA-175_VI"/>
    <property type="match status" value="1"/>
</dbReference>
<dbReference type="EMBL" id="LVLA01000020">
    <property type="protein sequence ID" value="KYN93642.1"/>
    <property type="molecule type" value="Genomic_DNA"/>
</dbReference>
<feature type="compositionally biased region" description="Basic and acidic residues" evidence="1">
    <location>
        <begin position="84"/>
        <end position="113"/>
    </location>
</feature>
<protein>
    <submittedName>
        <fullName evidence="3">Erythrocyte binding antigen-181</fullName>
    </submittedName>
</protein>
<dbReference type="RefSeq" id="XP_019969897.1">
    <property type="nucleotide sequence ID" value="XM_020114098.1"/>
</dbReference>
<dbReference type="GeneID" id="30953470"/>
<dbReference type="AlphaFoldDB" id="A0A151L3V2"/>
<feature type="compositionally biased region" description="Basic and acidic residues" evidence="1">
    <location>
        <begin position="255"/>
        <end position="267"/>
    </location>
</feature>
<evidence type="ECO:0000256" key="1">
    <source>
        <dbReference type="SAM" id="MobiDB-lite"/>
    </source>
</evidence>
<dbReference type="Gene3D" id="1.10.1740.170">
    <property type="entry name" value="Erythrocyte binding antigen 175 region VI"/>
    <property type="match status" value="1"/>
</dbReference>
<feature type="compositionally biased region" description="Basic and acidic residues" evidence="1">
    <location>
        <begin position="122"/>
        <end position="140"/>
    </location>
</feature>
<dbReference type="FunFam" id="1.10.1740.170:FF:000001">
    <property type="entry name" value="Erythrocyte binding antigen"/>
    <property type="match status" value="1"/>
</dbReference>
<comment type="caution">
    <text evidence="3">The sequence shown here is derived from an EMBL/GenBank/DDBJ whole genome shotgun (WGS) entry which is preliminary data.</text>
</comment>
<organism evidence="3 4">
    <name type="scientific">Plasmodium reichenowi</name>
    <dbReference type="NCBI Taxonomy" id="5854"/>
    <lineage>
        <taxon>Eukaryota</taxon>
        <taxon>Sar</taxon>
        <taxon>Alveolata</taxon>
        <taxon>Apicomplexa</taxon>
        <taxon>Aconoidasida</taxon>
        <taxon>Haemosporida</taxon>
        <taxon>Plasmodiidae</taxon>
        <taxon>Plasmodium</taxon>
        <taxon>Plasmodium (Laverania)</taxon>
    </lineage>
</organism>
<dbReference type="Proteomes" id="UP000076359">
    <property type="component" value="Unassembled WGS sequence"/>
</dbReference>